<feature type="compositionally biased region" description="Acidic residues" evidence="1">
    <location>
        <begin position="32"/>
        <end position="42"/>
    </location>
</feature>
<accession>A0A822Y1N9</accession>
<name>A0A822Y1N9_NELNU</name>
<proteinExistence type="predicted"/>
<sequence length="42" mass="4641">MGKEMENRLKGLSGGEGTPPSMNGRIESVIFTEEEESKEWVA</sequence>
<evidence type="ECO:0000256" key="1">
    <source>
        <dbReference type="SAM" id="MobiDB-lite"/>
    </source>
</evidence>
<reference evidence="2 3" key="1">
    <citation type="journal article" date="2020" name="Mol. Biol. Evol.">
        <title>Distinct Expression and Methylation Patterns for Genes with Different Fates following a Single Whole-Genome Duplication in Flowering Plants.</title>
        <authorList>
            <person name="Shi T."/>
            <person name="Rahmani R.S."/>
            <person name="Gugger P.F."/>
            <person name="Wang M."/>
            <person name="Li H."/>
            <person name="Zhang Y."/>
            <person name="Li Z."/>
            <person name="Wang Q."/>
            <person name="Van de Peer Y."/>
            <person name="Marchal K."/>
            <person name="Chen J."/>
        </authorList>
    </citation>
    <scope>NUCLEOTIDE SEQUENCE [LARGE SCALE GENOMIC DNA]</scope>
    <source>
        <tissue evidence="2">Leaf</tissue>
    </source>
</reference>
<gene>
    <name evidence="2" type="ORF">HUJ06_026449</name>
</gene>
<protein>
    <submittedName>
        <fullName evidence="2">Uncharacterized protein</fullName>
    </submittedName>
</protein>
<dbReference type="Proteomes" id="UP000607653">
    <property type="component" value="Unassembled WGS sequence"/>
</dbReference>
<organism evidence="2 3">
    <name type="scientific">Nelumbo nucifera</name>
    <name type="common">Sacred lotus</name>
    <dbReference type="NCBI Taxonomy" id="4432"/>
    <lineage>
        <taxon>Eukaryota</taxon>
        <taxon>Viridiplantae</taxon>
        <taxon>Streptophyta</taxon>
        <taxon>Embryophyta</taxon>
        <taxon>Tracheophyta</taxon>
        <taxon>Spermatophyta</taxon>
        <taxon>Magnoliopsida</taxon>
        <taxon>Proteales</taxon>
        <taxon>Nelumbonaceae</taxon>
        <taxon>Nelumbo</taxon>
    </lineage>
</organism>
<dbReference type="AlphaFoldDB" id="A0A822Y1N9"/>
<keyword evidence="3" id="KW-1185">Reference proteome</keyword>
<evidence type="ECO:0000313" key="2">
    <source>
        <dbReference type="EMBL" id="DAD24985.1"/>
    </source>
</evidence>
<dbReference type="EMBL" id="DUZY01000001">
    <property type="protein sequence ID" value="DAD24985.1"/>
    <property type="molecule type" value="Genomic_DNA"/>
</dbReference>
<evidence type="ECO:0000313" key="3">
    <source>
        <dbReference type="Proteomes" id="UP000607653"/>
    </source>
</evidence>
<feature type="region of interest" description="Disordered" evidence="1">
    <location>
        <begin position="1"/>
        <end position="42"/>
    </location>
</feature>
<comment type="caution">
    <text evidence="2">The sequence shown here is derived from an EMBL/GenBank/DDBJ whole genome shotgun (WGS) entry which is preliminary data.</text>
</comment>